<dbReference type="PANTHER" id="PTHR14239:SF3">
    <property type="entry name" value="METALLOREDUCTASE STEAP1-RELATED"/>
    <property type="match status" value="1"/>
</dbReference>
<feature type="non-terminal residue" evidence="3">
    <location>
        <position position="1"/>
    </location>
</feature>
<keyword evidence="2" id="KW-0472">Membrane</keyword>
<dbReference type="OrthoDB" id="8918266at2759"/>
<evidence type="ECO:0000256" key="2">
    <source>
        <dbReference type="SAM" id="Phobius"/>
    </source>
</evidence>
<name>A0A9Q0D9R2_9TELE</name>
<protein>
    <submittedName>
        <fullName evidence="3">Uncharacterized protein</fullName>
    </submittedName>
</protein>
<gene>
    <name evidence="3" type="ORF">NHX12_034535</name>
</gene>
<proteinExistence type="predicted"/>
<dbReference type="GO" id="GO:0005886">
    <property type="term" value="C:plasma membrane"/>
    <property type="evidence" value="ECO:0007669"/>
    <property type="project" value="TreeGrafter"/>
</dbReference>
<dbReference type="AlphaFoldDB" id="A0A9Q0D9R2"/>
<keyword evidence="2" id="KW-0812">Transmembrane</keyword>
<comment type="caution">
    <text evidence="3">The sequence shown here is derived from an EMBL/GenBank/DDBJ whole genome shotgun (WGS) entry which is preliminary data.</text>
</comment>
<evidence type="ECO:0000313" key="4">
    <source>
        <dbReference type="Proteomes" id="UP001148018"/>
    </source>
</evidence>
<reference evidence="3" key="1">
    <citation type="submission" date="2022-07" db="EMBL/GenBank/DDBJ databases">
        <title>Chromosome-level genome of Muraenolepis orangiensis.</title>
        <authorList>
            <person name="Kim J."/>
        </authorList>
    </citation>
    <scope>NUCLEOTIDE SEQUENCE</scope>
    <source>
        <strain evidence="3">KU_S4_2022</strain>
        <tissue evidence="3">Muscle</tissue>
    </source>
</reference>
<accession>A0A9Q0D9R2</accession>
<evidence type="ECO:0000256" key="1">
    <source>
        <dbReference type="SAM" id="MobiDB-lite"/>
    </source>
</evidence>
<keyword evidence="4" id="KW-1185">Reference proteome</keyword>
<evidence type="ECO:0000313" key="3">
    <source>
        <dbReference type="EMBL" id="KAJ3583025.1"/>
    </source>
</evidence>
<dbReference type="GO" id="GO:0005768">
    <property type="term" value="C:endosome"/>
    <property type="evidence" value="ECO:0007669"/>
    <property type="project" value="TreeGrafter"/>
</dbReference>
<feature type="transmembrane region" description="Helical" evidence="2">
    <location>
        <begin position="37"/>
        <end position="59"/>
    </location>
</feature>
<feature type="region of interest" description="Disordered" evidence="1">
    <location>
        <begin position="73"/>
        <end position="92"/>
    </location>
</feature>
<dbReference type="Proteomes" id="UP001148018">
    <property type="component" value="Unassembled WGS sequence"/>
</dbReference>
<organism evidence="3 4">
    <name type="scientific">Muraenolepis orangiensis</name>
    <name type="common">Patagonian moray cod</name>
    <dbReference type="NCBI Taxonomy" id="630683"/>
    <lineage>
        <taxon>Eukaryota</taxon>
        <taxon>Metazoa</taxon>
        <taxon>Chordata</taxon>
        <taxon>Craniata</taxon>
        <taxon>Vertebrata</taxon>
        <taxon>Euteleostomi</taxon>
        <taxon>Actinopterygii</taxon>
        <taxon>Neopterygii</taxon>
        <taxon>Teleostei</taxon>
        <taxon>Neoteleostei</taxon>
        <taxon>Acanthomorphata</taxon>
        <taxon>Zeiogadaria</taxon>
        <taxon>Gadariae</taxon>
        <taxon>Gadiformes</taxon>
        <taxon>Muraenolepidoidei</taxon>
        <taxon>Muraenolepididae</taxon>
        <taxon>Muraenolepis</taxon>
    </lineage>
</organism>
<sequence length="92" mass="10247">RSVGYMALLLGTAHALVLGWSGWVDPRRYVWYTPPSFILACLLPLAVLLVRAALLPPCFSNRLELIRRGWERPARPTPHSVRNGDGVTGLKL</sequence>
<keyword evidence="2" id="KW-1133">Transmembrane helix</keyword>
<dbReference type="InterPro" id="IPR051267">
    <property type="entry name" value="STEAP_metalloreductase"/>
</dbReference>
<dbReference type="EMBL" id="JANIIK010000584">
    <property type="protein sequence ID" value="KAJ3583025.1"/>
    <property type="molecule type" value="Genomic_DNA"/>
</dbReference>
<dbReference type="PANTHER" id="PTHR14239">
    <property type="entry name" value="DUDULIN-RELATED"/>
    <property type="match status" value="1"/>
</dbReference>